<name>A0A0A9AX21_ARUDO</name>
<organism evidence="1">
    <name type="scientific">Arundo donax</name>
    <name type="common">Giant reed</name>
    <name type="synonym">Donax arundinaceus</name>
    <dbReference type="NCBI Taxonomy" id="35708"/>
    <lineage>
        <taxon>Eukaryota</taxon>
        <taxon>Viridiplantae</taxon>
        <taxon>Streptophyta</taxon>
        <taxon>Embryophyta</taxon>
        <taxon>Tracheophyta</taxon>
        <taxon>Spermatophyta</taxon>
        <taxon>Magnoliopsida</taxon>
        <taxon>Liliopsida</taxon>
        <taxon>Poales</taxon>
        <taxon>Poaceae</taxon>
        <taxon>PACMAD clade</taxon>
        <taxon>Arundinoideae</taxon>
        <taxon>Arundineae</taxon>
        <taxon>Arundo</taxon>
    </lineage>
</organism>
<reference evidence="1" key="1">
    <citation type="submission" date="2014-09" db="EMBL/GenBank/DDBJ databases">
        <authorList>
            <person name="Magalhaes I.L.F."/>
            <person name="Oliveira U."/>
            <person name="Santos F.R."/>
            <person name="Vidigal T.H.D.A."/>
            <person name="Brescovit A.D."/>
            <person name="Santos A.J."/>
        </authorList>
    </citation>
    <scope>NUCLEOTIDE SEQUENCE</scope>
    <source>
        <tissue evidence="1">Shoot tissue taken approximately 20 cm above the soil surface</tissue>
    </source>
</reference>
<dbReference type="EMBL" id="GBRH01243457">
    <property type="protein sequence ID" value="JAD54438.1"/>
    <property type="molecule type" value="Transcribed_RNA"/>
</dbReference>
<reference evidence="1" key="2">
    <citation type="journal article" date="2015" name="Data Brief">
        <title>Shoot transcriptome of the giant reed, Arundo donax.</title>
        <authorList>
            <person name="Barrero R.A."/>
            <person name="Guerrero F.D."/>
            <person name="Moolhuijzen P."/>
            <person name="Goolsby J.A."/>
            <person name="Tidwell J."/>
            <person name="Bellgard S.E."/>
            <person name="Bellgard M.I."/>
        </authorList>
    </citation>
    <scope>NUCLEOTIDE SEQUENCE</scope>
    <source>
        <tissue evidence="1">Shoot tissue taken approximately 20 cm above the soil surface</tissue>
    </source>
</reference>
<dbReference type="AlphaFoldDB" id="A0A0A9AX21"/>
<accession>A0A0A9AX21</accession>
<protein>
    <submittedName>
        <fullName evidence="1">Uncharacterized protein</fullName>
    </submittedName>
</protein>
<proteinExistence type="predicted"/>
<sequence length="67" mass="7615">MRLSVSVMKHIHVCVCFNVLGHMKSVHLFPSLCCLVKSSEQSVNWGVNFTSCKVFSWLRSKVCVEEV</sequence>
<evidence type="ECO:0000313" key="1">
    <source>
        <dbReference type="EMBL" id="JAD54438.1"/>
    </source>
</evidence>